<dbReference type="Pfam" id="PF08389">
    <property type="entry name" value="Xpo1"/>
    <property type="match status" value="1"/>
</dbReference>
<dbReference type="InterPro" id="IPR016024">
    <property type="entry name" value="ARM-type_fold"/>
</dbReference>
<dbReference type="GO" id="GO:0005737">
    <property type="term" value="C:cytoplasm"/>
    <property type="evidence" value="ECO:0007669"/>
    <property type="project" value="TreeGrafter"/>
</dbReference>
<dbReference type="InterPro" id="IPR011989">
    <property type="entry name" value="ARM-like"/>
</dbReference>
<dbReference type="GeneID" id="64855462"/>
<dbReference type="Pfam" id="PF24140">
    <property type="entry name" value="TPR_TNPO3_IPO13_3rd"/>
    <property type="match status" value="1"/>
</dbReference>
<dbReference type="InterPro" id="IPR058537">
    <property type="entry name" value="TPR_TNPO3_IPO13_4th"/>
</dbReference>
<evidence type="ECO:0000313" key="3">
    <source>
        <dbReference type="Proteomes" id="UP000644660"/>
    </source>
</evidence>
<dbReference type="Pfam" id="PF24139">
    <property type="entry name" value="TPR_TNPO3_IPO13_4th"/>
    <property type="match status" value="1"/>
</dbReference>
<reference evidence="2 3" key="1">
    <citation type="submission" date="2020-05" db="EMBL/GenBank/DDBJ databases">
        <authorList>
            <person name="Casaregola S."/>
            <person name="Devillers H."/>
            <person name="Grondin C."/>
        </authorList>
    </citation>
    <scope>NUCLEOTIDE SEQUENCE [LARGE SCALE GENOMIC DNA]</scope>
    <source>
        <strain evidence="2 3">CLIB 1767</strain>
    </source>
</reference>
<gene>
    <name evidence="2" type="ORF">KABA2_01S11330</name>
</gene>
<dbReference type="InterPro" id="IPR057942">
    <property type="entry name" value="TPR_TNPO3_IPO13_3rd"/>
</dbReference>
<dbReference type="InterPro" id="IPR013598">
    <property type="entry name" value="Exportin-1/Importin-b-like"/>
</dbReference>
<dbReference type="InterPro" id="IPR051345">
    <property type="entry name" value="Importin_beta-like_NTR"/>
</dbReference>
<accession>A0A8H2VBQ1</accession>
<dbReference type="Pfam" id="PF24138">
    <property type="entry name" value="TPR_TNPO3_IPO13_2nd"/>
    <property type="match status" value="1"/>
</dbReference>
<dbReference type="GO" id="GO:0006606">
    <property type="term" value="P:protein import into nucleus"/>
    <property type="evidence" value="ECO:0007669"/>
    <property type="project" value="TreeGrafter"/>
</dbReference>
<dbReference type="InterPro" id="IPR057941">
    <property type="entry name" value="TPR_TNPO3_IPO13_2nd"/>
</dbReference>
<organism evidence="2 3">
    <name type="scientific">Maudiozyma barnettii</name>
    <dbReference type="NCBI Taxonomy" id="61262"/>
    <lineage>
        <taxon>Eukaryota</taxon>
        <taxon>Fungi</taxon>
        <taxon>Dikarya</taxon>
        <taxon>Ascomycota</taxon>
        <taxon>Saccharomycotina</taxon>
        <taxon>Saccharomycetes</taxon>
        <taxon>Saccharomycetales</taxon>
        <taxon>Saccharomycetaceae</taxon>
        <taxon>Maudiozyma</taxon>
    </lineage>
</organism>
<dbReference type="Proteomes" id="UP000644660">
    <property type="component" value="Unassembled WGS sequence"/>
</dbReference>
<dbReference type="Gene3D" id="1.25.10.10">
    <property type="entry name" value="Leucine-rich Repeat Variant"/>
    <property type="match status" value="1"/>
</dbReference>
<feature type="domain" description="Exportin-1/Importin-beta-like" evidence="1">
    <location>
        <begin position="102"/>
        <end position="250"/>
    </location>
</feature>
<dbReference type="RefSeq" id="XP_041404375.1">
    <property type="nucleotide sequence ID" value="XM_041548441.1"/>
</dbReference>
<dbReference type="PANTHER" id="PTHR12363:SF53">
    <property type="entry name" value="MRNA TRANSPORT REGULATOR MTR10"/>
    <property type="match status" value="1"/>
</dbReference>
<protein>
    <submittedName>
        <fullName evidence="2">Similar to Saccharomyces cerevisiae YOR160W MTR10 Nuclear import receptor, mediates the nuclear localization of proteins involved in mRNA-nucleus export</fullName>
    </submittedName>
</protein>
<dbReference type="PANTHER" id="PTHR12363">
    <property type="entry name" value="TRANSPORTIN 3 AND IMPORTIN 13"/>
    <property type="match status" value="1"/>
</dbReference>
<dbReference type="OrthoDB" id="435593at2759"/>
<evidence type="ECO:0000313" key="2">
    <source>
        <dbReference type="EMBL" id="CAB4252337.1"/>
    </source>
</evidence>
<sequence length="983" mass="111608">MSDTVTDVQQALSCISSNASQTLKNDALHYLERFQRSVEAWEICNQILTRNDPSLLELQVFAVQTIRNKVTYDLSQLESSGDATLAQLKDSLLVLLTIHTSKPILTQLNVTVARLAIQFINWKNPMIEIVSYLNPYPGILLNFLRILPEETMNMGSLPLTEEEYNSRTHELISSIAQDVLSFLIKCTGIVKTQPTNDISVANILRCFNSWSFEFPIQEVLAVGPVIELLFQVLLTESDDIDAFDAAVECLCVILKESREAPNEQLVFSLLEQILNIQSKLLPSILTVDRSKVENELDPDLLESVTRIFAEACEAWTVFISKSPETFQPLVMVLLALACKNPDLDIVSYTFPVWFGLKQNLVLPRYQHARKLYSVIFIELINGIIVHLEYPVDGFSSKENEDKFKDFRYTMGDVLKDCTAVVGTVNALTQPLTKIKESIVNGQVQSWEKLEAPLFSLRTMAQEISLTENKILPEIFQILCNLPELHPKIRYATTLVFGRYTEWTSKNPATLEIQLQYIFNGFEKVQSAQNTASEDVKDIVTASSHSLMYFCTDCSKLLSNYLDQLITFYFSIQDIISDDIESQFELCQGLSSVINQQPPETINVSFAKLIDDNLSKLEILVKDWNESGKDSTGSRTIANKIDLFFALFEDLKPRHSYPSEGVEPLLPEIRKLWLYLKHILVDYNAIGDSIIVERICKFLRRLFEKFHVFCEALLGDIAELLVKGYSSTGLGSFLWCSGSIIVIFGDDDTYPVPPEIKESVWQFSLSQCGTFVTKFKKMDTTQINKYYDIVMDFFAMVSDLVMFYPKQFILTTDLLTSIVDVALICVNKLENFDAYLYIIRCLDDIISWGFPSPPISIVTLDYVPIEWRNQIINEVIVRKGTDIVLVLMTGLVSNFDSNCHSDAISCVVKCFRLATEANNNDPSICTQWIIEVTGQLSHVGTNERENLVNSTISGLNKQDYRKVSEGIRSFVEWYIKKNVSPRID</sequence>
<name>A0A8H2VBQ1_9SACH</name>
<evidence type="ECO:0000259" key="1">
    <source>
        <dbReference type="Pfam" id="PF08389"/>
    </source>
</evidence>
<dbReference type="EMBL" id="CAEFZW010000001">
    <property type="protein sequence ID" value="CAB4252337.1"/>
    <property type="molecule type" value="Genomic_DNA"/>
</dbReference>
<keyword evidence="3" id="KW-1185">Reference proteome</keyword>
<keyword evidence="2" id="KW-0675">Receptor</keyword>
<proteinExistence type="predicted"/>
<dbReference type="SUPFAM" id="SSF48371">
    <property type="entry name" value="ARM repeat"/>
    <property type="match status" value="1"/>
</dbReference>
<dbReference type="AlphaFoldDB" id="A0A8H2VBQ1"/>
<comment type="caution">
    <text evidence="2">The sequence shown here is derived from an EMBL/GenBank/DDBJ whole genome shotgun (WGS) entry which is preliminary data.</text>
</comment>